<dbReference type="RefSeq" id="WP_270072782.1">
    <property type="nucleotide sequence ID" value="NZ_JAJAQC010000022.1"/>
</dbReference>
<keyword evidence="3" id="KW-1185">Reference proteome</keyword>
<accession>A0A9X3NKR6</accession>
<proteinExistence type="predicted"/>
<sequence>MLRHSWSVWTTPELADEAAAHFERELLDPLRGVEGCTATMTVRRPTGSREDPYEVRLTSMWTSQAALRAALGDDWRPPELTPDEARLVLRVALKAEVDDPEARAAAAERARAEERRRQAEFHD</sequence>
<organism evidence="2 3">
    <name type="scientific">Streptomonospora mangrovi</name>
    <dbReference type="NCBI Taxonomy" id="2883123"/>
    <lineage>
        <taxon>Bacteria</taxon>
        <taxon>Bacillati</taxon>
        <taxon>Actinomycetota</taxon>
        <taxon>Actinomycetes</taxon>
        <taxon>Streptosporangiales</taxon>
        <taxon>Nocardiopsidaceae</taxon>
        <taxon>Streptomonospora</taxon>
    </lineage>
</organism>
<gene>
    <name evidence="2" type="ORF">LG943_14445</name>
</gene>
<dbReference type="Proteomes" id="UP001140076">
    <property type="component" value="Unassembled WGS sequence"/>
</dbReference>
<dbReference type="GO" id="GO:0004497">
    <property type="term" value="F:monooxygenase activity"/>
    <property type="evidence" value="ECO:0007669"/>
    <property type="project" value="UniProtKB-KW"/>
</dbReference>
<dbReference type="SUPFAM" id="SSF54909">
    <property type="entry name" value="Dimeric alpha+beta barrel"/>
    <property type="match status" value="1"/>
</dbReference>
<keyword evidence="2" id="KW-0560">Oxidoreductase</keyword>
<dbReference type="InterPro" id="IPR011008">
    <property type="entry name" value="Dimeric_a/b-barrel"/>
</dbReference>
<name>A0A9X3NKR6_9ACTN</name>
<evidence type="ECO:0000313" key="3">
    <source>
        <dbReference type="Proteomes" id="UP001140076"/>
    </source>
</evidence>
<evidence type="ECO:0000256" key="1">
    <source>
        <dbReference type="SAM" id="MobiDB-lite"/>
    </source>
</evidence>
<evidence type="ECO:0000313" key="2">
    <source>
        <dbReference type="EMBL" id="MDA0565507.1"/>
    </source>
</evidence>
<reference evidence="2" key="1">
    <citation type="submission" date="2021-10" db="EMBL/GenBank/DDBJ databases">
        <title>Streptomonospora sp. nov., isolated from mangrove soil.</title>
        <authorList>
            <person name="Chen X."/>
            <person name="Ge X."/>
            <person name="Liu W."/>
        </authorList>
    </citation>
    <scope>NUCLEOTIDE SEQUENCE</scope>
    <source>
        <strain evidence="2">S1-112</strain>
    </source>
</reference>
<protein>
    <submittedName>
        <fullName evidence="2">Antibiotic biosynthesis monooxygenase</fullName>
    </submittedName>
</protein>
<dbReference type="EMBL" id="JAJAQC010000022">
    <property type="protein sequence ID" value="MDA0565507.1"/>
    <property type="molecule type" value="Genomic_DNA"/>
</dbReference>
<dbReference type="AlphaFoldDB" id="A0A9X3NKR6"/>
<feature type="region of interest" description="Disordered" evidence="1">
    <location>
        <begin position="99"/>
        <end position="123"/>
    </location>
</feature>
<keyword evidence="2" id="KW-0503">Monooxygenase</keyword>
<comment type="caution">
    <text evidence="2">The sequence shown here is derived from an EMBL/GenBank/DDBJ whole genome shotgun (WGS) entry which is preliminary data.</text>
</comment>